<dbReference type="PANTHER" id="PTHR48109">
    <property type="entry name" value="DIHYDROOROTATE DEHYDROGENASE (QUINONE), MITOCHONDRIAL-RELATED"/>
    <property type="match status" value="1"/>
</dbReference>
<protein>
    <recommendedName>
        <fullName evidence="7 14">Dihydroorotate dehydrogenase (quinone)</fullName>
        <ecNumber evidence="6 14">1.3.5.2</ecNumber>
    </recommendedName>
</protein>
<dbReference type="InterPro" id="IPR005720">
    <property type="entry name" value="Dihydroorotate_DH_cat"/>
</dbReference>
<dbReference type="PIRSF" id="PIRSF000164">
    <property type="entry name" value="DHO_oxidase"/>
    <property type="match status" value="1"/>
</dbReference>
<dbReference type="InterPro" id="IPR005719">
    <property type="entry name" value="Dihydroorotate_DH_2"/>
</dbReference>
<keyword evidence="8" id="KW-0285">Flavoprotein</keyword>
<evidence type="ECO:0000256" key="11">
    <source>
        <dbReference type="ARBA" id="ARBA00023002"/>
    </source>
</evidence>
<evidence type="ECO:0000256" key="9">
    <source>
        <dbReference type="ARBA" id="ARBA00022643"/>
    </source>
</evidence>
<comment type="subcellular location">
    <subcellularLocation>
        <location evidence="3">Membrane</location>
    </subcellularLocation>
</comment>
<evidence type="ECO:0000259" key="15">
    <source>
        <dbReference type="Pfam" id="PF01180"/>
    </source>
</evidence>
<evidence type="ECO:0000256" key="5">
    <source>
        <dbReference type="ARBA" id="ARBA00005359"/>
    </source>
</evidence>
<dbReference type="KEGG" id="cha:CHAB381_0581"/>
<dbReference type="EC" id="1.3.5.2" evidence="6 14"/>
<feature type="domain" description="Dihydroorotate dehydrogenase catalytic" evidence="15">
    <location>
        <begin position="49"/>
        <end position="334"/>
    </location>
</feature>
<evidence type="ECO:0000256" key="8">
    <source>
        <dbReference type="ARBA" id="ARBA00022630"/>
    </source>
</evidence>
<dbReference type="Gene3D" id="3.20.20.70">
    <property type="entry name" value="Aldolase class I"/>
    <property type="match status" value="1"/>
</dbReference>
<evidence type="ECO:0000256" key="7">
    <source>
        <dbReference type="ARBA" id="ARBA00018366"/>
    </source>
</evidence>
<dbReference type="NCBIfam" id="TIGR01036">
    <property type="entry name" value="pyrD_sub2"/>
    <property type="match status" value="1"/>
</dbReference>
<reference evidence="17" key="1">
    <citation type="submission" date="2007-07" db="EMBL/GenBank/DDBJ databases">
        <title>Complete genome sequence of Campylobacter hominis ATCC BAA-381, a commensal isolated from the human gastrointestinal tract.</title>
        <authorList>
            <person name="Fouts D.E."/>
            <person name="Mongodin E.F."/>
            <person name="Puiu D."/>
            <person name="Sebastian Y."/>
            <person name="Miller W.G."/>
            <person name="Mandrell R.E."/>
            <person name="Nelson K.E."/>
        </authorList>
    </citation>
    <scope>NUCLEOTIDE SEQUENCE [LARGE SCALE GENOMIC DNA]</scope>
    <source>
        <strain evidence="17">ATCC BAA-381 / LMG 19568 / NCTC 13146 / CH001A</strain>
    </source>
</reference>
<dbReference type="EMBL" id="CP000776">
    <property type="protein sequence ID" value="ABS51622.1"/>
    <property type="molecule type" value="Genomic_DNA"/>
</dbReference>
<evidence type="ECO:0000313" key="17">
    <source>
        <dbReference type="Proteomes" id="UP000002407"/>
    </source>
</evidence>
<keyword evidence="17" id="KW-1185">Reference proteome</keyword>
<keyword evidence="11 16" id="KW-0560">Oxidoreductase</keyword>
<dbReference type="eggNOG" id="COG0167">
    <property type="taxonomic scope" value="Bacteria"/>
</dbReference>
<name>A7I0X8_CAMHC</name>
<evidence type="ECO:0000256" key="3">
    <source>
        <dbReference type="ARBA" id="ARBA00004370"/>
    </source>
</evidence>
<keyword evidence="10" id="KW-0665">Pyrimidine biosynthesis</keyword>
<dbReference type="InterPro" id="IPR013785">
    <property type="entry name" value="Aldolase_TIM"/>
</dbReference>
<dbReference type="NCBIfam" id="NF003649">
    <property type="entry name" value="PRK05286.2-2"/>
    <property type="match status" value="1"/>
</dbReference>
<dbReference type="RefSeq" id="WP_012108456.1">
    <property type="nucleotide sequence ID" value="NC_009714.1"/>
</dbReference>
<keyword evidence="9" id="KW-0288">FMN</keyword>
<dbReference type="CDD" id="cd04738">
    <property type="entry name" value="DHOD_2_like"/>
    <property type="match status" value="1"/>
</dbReference>
<dbReference type="OrthoDB" id="9802377at2"/>
<dbReference type="PROSITE" id="PS00911">
    <property type="entry name" value="DHODEHASE_1"/>
    <property type="match status" value="1"/>
</dbReference>
<dbReference type="GO" id="GO:0005886">
    <property type="term" value="C:plasma membrane"/>
    <property type="evidence" value="ECO:0007669"/>
    <property type="project" value="TreeGrafter"/>
</dbReference>
<dbReference type="GO" id="GO:0005737">
    <property type="term" value="C:cytoplasm"/>
    <property type="evidence" value="ECO:0007669"/>
    <property type="project" value="InterPro"/>
</dbReference>
<dbReference type="InterPro" id="IPR012135">
    <property type="entry name" value="Dihydroorotate_DH_1_2"/>
</dbReference>
<evidence type="ECO:0000256" key="4">
    <source>
        <dbReference type="ARBA" id="ARBA00005161"/>
    </source>
</evidence>
<dbReference type="GO" id="GO:0006207">
    <property type="term" value="P:'de novo' pyrimidine nucleobase biosynthetic process"/>
    <property type="evidence" value="ECO:0007669"/>
    <property type="project" value="UniProtKB-UniRule"/>
</dbReference>
<comment type="function">
    <text evidence="2">Catalyzes the conversion of dihydroorotate to orotate with quinone as electron acceptor.</text>
</comment>
<evidence type="ECO:0000313" key="16">
    <source>
        <dbReference type="EMBL" id="ABS51622.1"/>
    </source>
</evidence>
<sequence>MYSALKSVLFNFDPETAHKIGYFGMKMWDMLPGVGSLVAKNFTYSDVILEQNLFGLKFRNPIGIAGGFDKDATMILPLFELGFGHLEYGTVTPKPQPGNPKPRIFRLIEDKSIQNSMGFNSKGMNVVLNNVKKVYPFRIPLIANIGKNKVTPNDEALKDYEVLIENFNEYCDLFAINISSPNTPNLRDLQNENFIKELFCMAKEKTKKPIFIKIAPDMDIKDAINLCVSSVQNGANGIIINNTSVDYSLSPNIKQQKGGISGQLITEKSRNFFAQIAKEIYGKTTLISCGGIDSAKEAYKRIRLGANFIQIFTAFIYVGPILCKKINSELAELLRKDGFKNISEAVGADLK</sequence>
<comment type="pathway">
    <text evidence="4">Pyrimidine metabolism; UMP biosynthesis via de novo pathway; orotate from (S)-dihydroorotate (quinone route): step 1/1.</text>
</comment>
<comment type="similarity">
    <text evidence="5">Belongs to the dihydroorotate dehydrogenase family. Type 2 subfamily.</text>
</comment>
<dbReference type="STRING" id="360107.CHAB381_0581"/>
<evidence type="ECO:0000256" key="6">
    <source>
        <dbReference type="ARBA" id="ARBA00012791"/>
    </source>
</evidence>
<gene>
    <name evidence="16" type="primary">pyrD</name>
    <name evidence="16" type="ordered locus">CHAB381_0581</name>
</gene>
<dbReference type="SUPFAM" id="SSF51395">
    <property type="entry name" value="FMN-linked oxidoreductases"/>
    <property type="match status" value="1"/>
</dbReference>
<evidence type="ECO:0000256" key="14">
    <source>
        <dbReference type="NCBIfam" id="TIGR01036"/>
    </source>
</evidence>
<evidence type="ECO:0000256" key="12">
    <source>
        <dbReference type="ARBA" id="ARBA00023136"/>
    </source>
</evidence>
<dbReference type="HOGENOM" id="CLU_013640_2_0_7"/>
<dbReference type="InterPro" id="IPR050074">
    <property type="entry name" value="DHO_dehydrogenase"/>
</dbReference>
<accession>A7I0X8</accession>
<dbReference type="InterPro" id="IPR001295">
    <property type="entry name" value="Dihydroorotate_DH_CS"/>
</dbReference>
<dbReference type="NCBIfam" id="NF003652">
    <property type="entry name" value="PRK05286.2-5"/>
    <property type="match status" value="1"/>
</dbReference>
<evidence type="ECO:0000256" key="1">
    <source>
        <dbReference type="ARBA" id="ARBA00001917"/>
    </source>
</evidence>
<organism evidence="16 17">
    <name type="scientific">Campylobacter hominis (strain ATCC BAA-381 / DSM 21671 / CCUG 45161 / LMG 19568 / NCTC 13146 / CH001A)</name>
    <dbReference type="NCBI Taxonomy" id="360107"/>
    <lineage>
        <taxon>Bacteria</taxon>
        <taxon>Pseudomonadati</taxon>
        <taxon>Campylobacterota</taxon>
        <taxon>Epsilonproteobacteria</taxon>
        <taxon>Campylobacterales</taxon>
        <taxon>Campylobacteraceae</taxon>
        <taxon>Campylobacter</taxon>
    </lineage>
</organism>
<evidence type="ECO:0000256" key="13">
    <source>
        <dbReference type="ARBA" id="ARBA00048639"/>
    </source>
</evidence>
<dbReference type="PANTHER" id="PTHR48109:SF4">
    <property type="entry name" value="DIHYDROOROTATE DEHYDROGENASE (QUINONE), MITOCHONDRIAL"/>
    <property type="match status" value="1"/>
</dbReference>
<dbReference type="AlphaFoldDB" id="A7I0X8"/>
<comment type="cofactor">
    <cofactor evidence="1">
        <name>FMN</name>
        <dbReference type="ChEBI" id="CHEBI:58210"/>
    </cofactor>
</comment>
<evidence type="ECO:0000256" key="10">
    <source>
        <dbReference type="ARBA" id="ARBA00022975"/>
    </source>
</evidence>
<dbReference type="Proteomes" id="UP000002407">
    <property type="component" value="Chromosome"/>
</dbReference>
<keyword evidence="12" id="KW-0472">Membrane</keyword>
<dbReference type="GO" id="GO:0106430">
    <property type="term" value="F:dihydroorotate dehydrogenase (quinone) activity"/>
    <property type="evidence" value="ECO:0007669"/>
    <property type="project" value="UniProtKB-EC"/>
</dbReference>
<dbReference type="Pfam" id="PF01180">
    <property type="entry name" value="DHO_dh"/>
    <property type="match status" value="1"/>
</dbReference>
<comment type="catalytic activity">
    <reaction evidence="13">
        <text>(S)-dihydroorotate + a quinone = orotate + a quinol</text>
        <dbReference type="Rhea" id="RHEA:30187"/>
        <dbReference type="ChEBI" id="CHEBI:24646"/>
        <dbReference type="ChEBI" id="CHEBI:30839"/>
        <dbReference type="ChEBI" id="CHEBI:30864"/>
        <dbReference type="ChEBI" id="CHEBI:132124"/>
        <dbReference type="EC" id="1.3.5.2"/>
    </reaction>
</comment>
<dbReference type="GO" id="GO:0044205">
    <property type="term" value="P:'de novo' UMP biosynthetic process"/>
    <property type="evidence" value="ECO:0007669"/>
    <property type="project" value="UniProtKB-UniPathway"/>
</dbReference>
<dbReference type="UniPathway" id="UPA00070">
    <property type="reaction ID" value="UER00946"/>
</dbReference>
<evidence type="ECO:0000256" key="2">
    <source>
        <dbReference type="ARBA" id="ARBA00003125"/>
    </source>
</evidence>
<proteinExistence type="inferred from homology"/>